<evidence type="ECO:0000313" key="4">
    <source>
        <dbReference type="Proteomes" id="UP000184330"/>
    </source>
</evidence>
<feature type="compositionally biased region" description="Low complexity" evidence="1">
    <location>
        <begin position="27"/>
        <end position="39"/>
    </location>
</feature>
<feature type="compositionally biased region" description="Acidic residues" evidence="1">
    <location>
        <begin position="309"/>
        <end position="318"/>
    </location>
</feature>
<evidence type="ECO:0000259" key="2">
    <source>
        <dbReference type="Pfam" id="PF20994"/>
    </source>
</evidence>
<feature type="region of interest" description="Disordered" evidence="1">
    <location>
        <begin position="27"/>
        <end position="318"/>
    </location>
</feature>
<keyword evidence="4" id="KW-1185">Reference proteome</keyword>
<dbReference type="STRING" id="576137.A0A1L7WSD0"/>
<dbReference type="InterPro" id="IPR048743">
    <property type="entry name" value="AME1"/>
</dbReference>
<feature type="domain" description="Inner kinetochore subunit AME1" evidence="2">
    <location>
        <begin position="426"/>
        <end position="613"/>
    </location>
</feature>
<organism evidence="3 4">
    <name type="scientific">Phialocephala subalpina</name>
    <dbReference type="NCBI Taxonomy" id="576137"/>
    <lineage>
        <taxon>Eukaryota</taxon>
        <taxon>Fungi</taxon>
        <taxon>Dikarya</taxon>
        <taxon>Ascomycota</taxon>
        <taxon>Pezizomycotina</taxon>
        <taxon>Leotiomycetes</taxon>
        <taxon>Helotiales</taxon>
        <taxon>Mollisiaceae</taxon>
        <taxon>Phialocephala</taxon>
        <taxon>Phialocephala fortinii species complex</taxon>
    </lineage>
</organism>
<feature type="compositionally biased region" description="Low complexity" evidence="1">
    <location>
        <begin position="152"/>
        <end position="166"/>
    </location>
</feature>
<protein>
    <recommendedName>
        <fullName evidence="2">Inner kinetochore subunit AME1 domain-containing protein</fullName>
    </recommendedName>
</protein>
<dbReference type="EMBL" id="FJOG01000007">
    <property type="protein sequence ID" value="CZR55684.1"/>
    <property type="molecule type" value="Genomic_DNA"/>
</dbReference>
<dbReference type="OrthoDB" id="5377952at2759"/>
<evidence type="ECO:0000256" key="1">
    <source>
        <dbReference type="SAM" id="MobiDB-lite"/>
    </source>
</evidence>
<accession>A0A1L7WSD0</accession>
<dbReference type="Proteomes" id="UP000184330">
    <property type="component" value="Unassembled WGS sequence"/>
</dbReference>
<dbReference type="Pfam" id="PF20994">
    <property type="entry name" value="CENPU"/>
    <property type="match status" value="1"/>
</dbReference>
<feature type="region of interest" description="Disordered" evidence="1">
    <location>
        <begin position="338"/>
        <end position="389"/>
    </location>
</feature>
<gene>
    <name evidence="3" type="ORF">PAC_05572</name>
</gene>
<reference evidence="3 4" key="1">
    <citation type="submission" date="2016-03" db="EMBL/GenBank/DDBJ databases">
        <authorList>
            <person name="Ploux O."/>
        </authorList>
    </citation>
    <scope>NUCLEOTIDE SEQUENCE [LARGE SCALE GENOMIC DNA]</scope>
    <source>
        <strain evidence="3 4">UAMH 11012</strain>
    </source>
</reference>
<feature type="compositionally biased region" description="Low complexity" evidence="1">
    <location>
        <begin position="98"/>
        <end position="108"/>
    </location>
</feature>
<sequence>MQQRLRGAQRRQVKDVDFGLVFPAAAPAAEAPATQTSPQPELPQPEPLPQLSSRRTPAARTRATNTGIPQENVRPPGSHSTIDANTSAKRRKLDTDDTPVSSSRSTRSQPRRDIYAIEDAQPDDSLLDMLLDTTNDSIPKESVPTPAVDQAPVSSTPTTRPRSKTPLLAAQVVDEVTESPRDAPGSGHRIRVSGIDVTASSSRLQSIQDNSTAQTVSETRVRQNKRKRGERGPPSLRMARRSRQSHVVQGESLEPNELSPEQSLRHDRESLELDELSPEQPSRRGRAPIVLAEVEMSEDEPVEEVSIQEPEEAEAIDDEQAAAILKKNKGRRISRGIPIAAPEVGEPRSSPVAKKRRGRQRNDSTPAQQRHPKQAPPKSKPAKTGKTVRIGSPIPVTVLRFTKPLVYDDDEEDADILNSEIPHVKRAGVNTIDVLSDFCGEIVGTALETLEEGASACEDAALRREYKTKWKAVADFGKELQTRLLEHTINLDNGYSLERRLRDEQKKKLRLREDILRIRAEREQVALRMDDVRIRHEKERTKAQSRDNLNNNVHDIEMVIDLSKQRQPDDGDQSNEMVGIEVLLKRVAGEVSSKGDAGGLLMQIKDFNAFLERAALALEGRKV</sequence>
<feature type="compositionally biased region" description="Polar residues" evidence="1">
    <location>
        <begin position="78"/>
        <end position="87"/>
    </location>
</feature>
<name>A0A1L7WSD0_9HELO</name>
<evidence type="ECO:0000313" key="3">
    <source>
        <dbReference type="EMBL" id="CZR55684.1"/>
    </source>
</evidence>
<feature type="compositionally biased region" description="Low complexity" evidence="1">
    <location>
        <begin position="49"/>
        <end position="66"/>
    </location>
</feature>
<feature type="compositionally biased region" description="Polar residues" evidence="1">
    <location>
        <begin position="198"/>
        <end position="218"/>
    </location>
</feature>
<proteinExistence type="predicted"/>
<dbReference type="AlphaFoldDB" id="A0A1L7WSD0"/>